<evidence type="ECO:0000313" key="3">
    <source>
        <dbReference type="EMBL" id="MBC5992456.1"/>
    </source>
</evidence>
<feature type="chain" id="PRO_5037931497" evidence="1">
    <location>
        <begin position="21"/>
        <end position="367"/>
    </location>
</feature>
<dbReference type="Gene3D" id="3.40.710.10">
    <property type="entry name" value="DD-peptidase/beta-lactamase superfamily"/>
    <property type="match status" value="1"/>
</dbReference>
<keyword evidence="1" id="KW-0732">Signal</keyword>
<dbReference type="InterPro" id="IPR012338">
    <property type="entry name" value="Beta-lactam/transpept-like"/>
</dbReference>
<accession>A0A923SJ85</accession>
<feature type="domain" description="Beta-lactamase-related" evidence="2">
    <location>
        <begin position="29"/>
        <end position="351"/>
    </location>
</feature>
<dbReference type="Proteomes" id="UP000603640">
    <property type="component" value="Unassembled WGS sequence"/>
</dbReference>
<dbReference type="InterPro" id="IPR050491">
    <property type="entry name" value="AmpC-like"/>
</dbReference>
<sequence>MKRNYFTLLLVLLVCFSAVAQSTATLQKQLFQHFHEKAYPGILIGYSNGQHNISQALGYTNTATKQYLKPDQLMISGSTGKIVVAAAALKLVQEKKLELDAPVSKYLKGEWAEAIPNYDCLTVRHLMQHRTGLARYIFTNFKEDVKQDPDKVWQPLEQVKYITAVPPKFGCGQGFAYSDTNYLILGVIIEKVSGQDFYTYAEQNILKPNNIKTFVPTTKRTISGLANGYAGEKDPVDFTGPALDKDGKSRYNLQFEWTGGGYAYSPVMMARLMIAIFEGKVFGKELLAEYTATLPAPEINAEYGLGLMKYNLNGKTLYGHSGFFPGYLAQVYYDPETKESFVFMINTTEPAGIQDLYKSINSFFAQR</sequence>
<dbReference type="PANTHER" id="PTHR46825:SF7">
    <property type="entry name" value="D-ALANYL-D-ALANINE CARBOXYPEPTIDASE"/>
    <property type="match status" value="1"/>
</dbReference>
<gene>
    <name evidence="3" type="ORF">H8S84_06360</name>
</gene>
<evidence type="ECO:0000313" key="4">
    <source>
        <dbReference type="Proteomes" id="UP000603640"/>
    </source>
</evidence>
<dbReference type="AlphaFoldDB" id="A0A923SJ85"/>
<comment type="caution">
    <text evidence="3">The sequence shown here is derived from an EMBL/GenBank/DDBJ whole genome shotgun (WGS) entry which is preliminary data.</text>
</comment>
<organism evidence="3 4">
    <name type="scientific">Pontibacter cellulosilyticus</name>
    <dbReference type="NCBI Taxonomy" id="1720253"/>
    <lineage>
        <taxon>Bacteria</taxon>
        <taxon>Pseudomonadati</taxon>
        <taxon>Bacteroidota</taxon>
        <taxon>Cytophagia</taxon>
        <taxon>Cytophagales</taxon>
        <taxon>Hymenobacteraceae</taxon>
        <taxon>Pontibacter</taxon>
    </lineage>
</organism>
<dbReference type="Pfam" id="PF00144">
    <property type="entry name" value="Beta-lactamase"/>
    <property type="match status" value="1"/>
</dbReference>
<dbReference type="InterPro" id="IPR001466">
    <property type="entry name" value="Beta-lactam-related"/>
</dbReference>
<protein>
    <submittedName>
        <fullName evidence="3">Beta-lactamase family protein</fullName>
    </submittedName>
</protein>
<dbReference type="SUPFAM" id="SSF56601">
    <property type="entry name" value="beta-lactamase/transpeptidase-like"/>
    <property type="match status" value="1"/>
</dbReference>
<dbReference type="EMBL" id="JACRVF010000001">
    <property type="protein sequence ID" value="MBC5992456.1"/>
    <property type="molecule type" value="Genomic_DNA"/>
</dbReference>
<dbReference type="RefSeq" id="WP_187066400.1">
    <property type="nucleotide sequence ID" value="NZ_JACRVF010000001.1"/>
</dbReference>
<evidence type="ECO:0000259" key="2">
    <source>
        <dbReference type="Pfam" id="PF00144"/>
    </source>
</evidence>
<dbReference type="PANTHER" id="PTHR46825">
    <property type="entry name" value="D-ALANYL-D-ALANINE-CARBOXYPEPTIDASE/ENDOPEPTIDASE AMPH"/>
    <property type="match status" value="1"/>
</dbReference>
<keyword evidence="4" id="KW-1185">Reference proteome</keyword>
<name>A0A923SJ85_9BACT</name>
<reference evidence="3" key="1">
    <citation type="submission" date="2020-08" db="EMBL/GenBank/DDBJ databases">
        <title>Pontibacter sp. SD6 16S ribosomal RNA gene Genome sequencing and assembly.</title>
        <authorList>
            <person name="Kang M."/>
        </authorList>
    </citation>
    <scope>NUCLEOTIDE SEQUENCE</scope>
    <source>
        <strain evidence="3">SD6</strain>
    </source>
</reference>
<proteinExistence type="predicted"/>
<feature type="signal peptide" evidence="1">
    <location>
        <begin position="1"/>
        <end position="20"/>
    </location>
</feature>
<evidence type="ECO:0000256" key="1">
    <source>
        <dbReference type="SAM" id="SignalP"/>
    </source>
</evidence>